<feature type="compositionally biased region" description="Basic residues" evidence="1">
    <location>
        <begin position="1"/>
        <end position="10"/>
    </location>
</feature>
<reference evidence="2 3" key="1">
    <citation type="submission" date="2018-02" db="EMBL/GenBank/DDBJ databases">
        <title>Comparative genomes isolates from brazilian mangrove.</title>
        <authorList>
            <person name="Araujo J.E."/>
            <person name="Taketani R.G."/>
            <person name="Silva M.C.P."/>
            <person name="Loureco M.V."/>
            <person name="Andreote F.D."/>
        </authorList>
    </citation>
    <scope>NUCLEOTIDE SEQUENCE [LARGE SCALE GENOMIC DNA]</scope>
    <source>
        <strain evidence="2 3">NAP PRIS-MGV</strain>
    </source>
</reference>
<evidence type="ECO:0000313" key="2">
    <source>
        <dbReference type="EMBL" id="PQO27005.1"/>
    </source>
</evidence>
<protein>
    <submittedName>
        <fullName evidence="2">Uncharacterized protein</fullName>
    </submittedName>
</protein>
<feature type="region of interest" description="Disordered" evidence="1">
    <location>
        <begin position="1"/>
        <end position="38"/>
    </location>
</feature>
<dbReference type="Proteomes" id="UP000239388">
    <property type="component" value="Unassembled WGS sequence"/>
</dbReference>
<dbReference type="EMBL" id="PUIB01000028">
    <property type="protein sequence ID" value="PQO27005.1"/>
    <property type="molecule type" value="Genomic_DNA"/>
</dbReference>
<name>A0A2S8F4A9_9BACT</name>
<organism evidence="2 3">
    <name type="scientific">Blastopirellula marina</name>
    <dbReference type="NCBI Taxonomy" id="124"/>
    <lineage>
        <taxon>Bacteria</taxon>
        <taxon>Pseudomonadati</taxon>
        <taxon>Planctomycetota</taxon>
        <taxon>Planctomycetia</taxon>
        <taxon>Pirellulales</taxon>
        <taxon>Pirellulaceae</taxon>
        <taxon>Blastopirellula</taxon>
    </lineage>
</organism>
<dbReference type="AlphaFoldDB" id="A0A2S8F4A9"/>
<proteinExistence type="predicted"/>
<evidence type="ECO:0000256" key="1">
    <source>
        <dbReference type="SAM" id="MobiDB-lite"/>
    </source>
</evidence>
<accession>A0A2S8F4A9</accession>
<comment type="caution">
    <text evidence="2">The sequence shown here is derived from an EMBL/GenBank/DDBJ whole genome shotgun (WGS) entry which is preliminary data.</text>
</comment>
<gene>
    <name evidence="2" type="ORF">C5Y98_27490</name>
</gene>
<sequence>MLLKKQKRINRAGSYGSTPQIPIGTVAKPRTNDKVRHETKHWTRYCRALKRVGPTGTTEKPGVRRMKMGKVIPEGGG</sequence>
<evidence type="ECO:0000313" key="3">
    <source>
        <dbReference type="Proteomes" id="UP000239388"/>
    </source>
</evidence>